<feature type="region of interest" description="Disordered" evidence="1">
    <location>
        <begin position="115"/>
        <end position="141"/>
    </location>
</feature>
<gene>
    <name evidence="2" type="ORF">PCOR1329_LOCUS9506</name>
</gene>
<keyword evidence="3" id="KW-1185">Reference proteome</keyword>
<evidence type="ECO:0000313" key="3">
    <source>
        <dbReference type="Proteomes" id="UP001189429"/>
    </source>
</evidence>
<proteinExistence type="predicted"/>
<evidence type="ECO:0000313" key="2">
    <source>
        <dbReference type="EMBL" id="CAK0801732.1"/>
    </source>
</evidence>
<feature type="compositionally biased region" description="Low complexity" evidence="1">
    <location>
        <begin position="218"/>
        <end position="235"/>
    </location>
</feature>
<feature type="region of interest" description="Disordered" evidence="1">
    <location>
        <begin position="212"/>
        <end position="236"/>
    </location>
</feature>
<reference evidence="2" key="1">
    <citation type="submission" date="2023-10" db="EMBL/GenBank/DDBJ databases">
        <authorList>
            <person name="Chen Y."/>
            <person name="Shah S."/>
            <person name="Dougan E. K."/>
            <person name="Thang M."/>
            <person name="Chan C."/>
        </authorList>
    </citation>
    <scope>NUCLEOTIDE SEQUENCE [LARGE SCALE GENOMIC DNA]</scope>
</reference>
<dbReference type="EMBL" id="CAUYUJ010002650">
    <property type="protein sequence ID" value="CAK0801732.1"/>
    <property type="molecule type" value="Genomic_DNA"/>
</dbReference>
<organism evidence="2 3">
    <name type="scientific">Prorocentrum cordatum</name>
    <dbReference type="NCBI Taxonomy" id="2364126"/>
    <lineage>
        <taxon>Eukaryota</taxon>
        <taxon>Sar</taxon>
        <taxon>Alveolata</taxon>
        <taxon>Dinophyceae</taxon>
        <taxon>Prorocentrales</taxon>
        <taxon>Prorocentraceae</taxon>
        <taxon>Prorocentrum</taxon>
    </lineage>
</organism>
<sequence length="380" mass="39855">MVAAGEPLRGAAGARASADRLIFKLKSRLVAADRKALAFEYALLHLFGDAEVAERVACILPALTSLLAGERPEALDTLRRNVALHSEGPCGVSLVSAGHAELRKAQKHARRLEARRADTQPAAHVLSQGSPPLEAESGLRRDAPPFVPSSGCWVPLDGCGRLCTCGATCHSSCSPLPLSVEEVFEDHGDEGTPCGEAAAAEFPTRGVPPALVDGSEGVSGAAGPPQGAAPVSQPGCAASRRGPGWWLARAAVARVWLGPSLDEDAVPEAAGGVLRARRVRFADAPHVFEIGSCSGIRGILRRGSAPGYLDPAWTRHANAVDLMHMIEGDSFGLRIPPTRKPLGHRARFAFGPRLVEALPPGMSVGRAREIDRIIRLCGGL</sequence>
<evidence type="ECO:0000256" key="1">
    <source>
        <dbReference type="SAM" id="MobiDB-lite"/>
    </source>
</evidence>
<accession>A0ABN9QEL0</accession>
<protein>
    <submittedName>
        <fullName evidence="2">Uncharacterized protein</fullName>
    </submittedName>
</protein>
<name>A0ABN9QEL0_9DINO</name>
<dbReference type="Proteomes" id="UP001189429">
    <property type="component" value="Unassembled WGS sequence"/>
</dbReference>
<comment type="caution">
    <text evidence="2">The sequence shown here is derived from an EMBL/GenBank/DDBJ whole genome shotgun (WGS) entry which is preliminary data.</text>
</comment>